<evidence type="ECO:0000313" key="1">
    <source>
        <dbReference type="EMBL" id="KKL07187.1"/>
    </source>
</evidence>
<accession>A0A0F9B081</accession>
<organism evidence="1">
    <name type="scientific">marine sediment metagenome</name>
    <dbReference type="NCBI Taxonomy" id="412755"/>
    <lineage>
        <taxon>unclassified sequences</taxon>
        <taxon>metagenomes</taxon>
        <taxon>ecological metagenomes</taxon>
    </lineage>
</organism>
<sequence length="42" mass="5091">MSNEQIIEIIFDLRTKTKKHKLTHKQHEALAWAVAKLMREFR</sequence>
<dbReference type="AlphaFoldDB" id="A0A0F9B081"/>
<comment type="caution">
    <text evidence="1">The sequence shown here is derived from an EMBL/GenBank/DDBJ whole genome shotgun (WGS) entry which is preliminary data.</text>
</comment>
<name>A0A0F9B081_9ZZZZ</name>
<reference evidence="1" key="1">
    <citation type="journal article" date="2015" name="Nature">
        <title>Complex archaea that bridge the gap between prokaryotes and eukaryotes.</title>
        <authorList>
            <person name="Spang A."/>
            <person name="Saw J.H."/>
            <person name="Jorgensen S.L."/>
            <person name="Zaremba-Niedzwiedzka K."/>
            <person name="Martijn J."/>
            <person name="Lind A.E."/>
            <person name="van Eijk R."/>
            <person name="Schleper C."/>
            <person name="Guy L."/>
            <person name="Ettema T.J."/>
        </authorList>
    </citation>
    <scope>NUCLEOTIDE SEQUENCE</scope>
</reference>
<gene>
    <name evidence="1" type="ORF">LCGC14_2588520</name>
</gene>
<protein>
    <submittedName>
        <fullName evidence="1">Uncharacterized protein</fullName>
    </submittedName>
</protein>
<proteinExistence type="predicted"/>
<dbReference type="EMBL" id="LAZR01043391">
    <property type="protein sequence ID" value="KKL07187.1"/>
    <property type="molecule type" value="Genomic_DNA"/>
</dbReference>